<dbReference type="EMBL" id="JXYQ01000019">
    <property type="protein sequence ID" value="KJA11200.1"/>
    <property type="molecule type" value="Genomic_DNA"/>
</dbReference>
<keyword evidence="2" id="KW-1185">Reference proteome</keyword>
<evidence type="ECO:0000313" key="1">
    <source>
        <dbReference type="EMBL" id="KJA11200.1"/>
    </source>
</evidence>
<protein>
    <submittedName>
        <fullName evidence="1">Uncharacterized protein</fullName>
    </submittedName>
</protein>
<comment type="caution">
    <text evidence="1">The sequence shown here is derived from an EMBL/GenBank/DDBJ whole genome shotgun (WGS) entry which is preliminary data.</text>
</comment>
<dbReference type="AlphaFoldDB" id="A0A0D7KA89"/>
<evidence type="ECO:0000313" key="2">
    <source>
        <dbReference type="Proteomes" id="UP000032566"/>
    </source>
</evidence>
<name>A0A0D7KA89_9BURK</name>
<sequence>MLSLAIAAEVTMGWSQVRDWARTAVTSNEYSDMGALVSTPSCGARLCCLAGIVMPAIHAPAKAPIGT</sequence>
<proteinExistence type="predicted"/>
<dbReference type="Proteomes" id="UP000032566">
    <property type="component" value="Unassembled WGS sequence"/>
</dbReference>
<reference evidence="1 2" key="1">
    <citation type="submission" date="2014-12" db="EMBL/GenBank/DDBJ databases">
        <title>Isolation of bacteria from lake water.</title>
        <authorList>
            <person name="Sheng K.-Y."/>
            <person name="Chin P.-S."/>
            <person name="Chan K.-G."/>
            <person name="Tan G.S."/>
        </authorList>
    </citation>
    <scope>NUCLEOTIDE SEQUENCE [LARGE SCALE GENOMIC DNA]</scope>
    <source>
        <strain evidence="1 2">KY4</strain>
    </source>
</reference>
<gene>
    <name evidence="1" type="ORF">RP29_07205</name>
</gene>
<organism evidence="1 2">
    <name type="scientific">Acidovorax temperans</name>
    <dbReference type="NCBI Taxonomy" id="80878"/>
    <lineage>
        <taxon>Bacteria</taxon>
        <taxon>Pseudomonadati</taxon>
        <taxon>Pseudomonadota</taxon>
        <taxon>Betaproteobacteria</taxon>
        <taxon>Burkholderiales</taxon>
        <taxon>Comamonadaceae</taxon>
        <taxon>Acidovorax</taxon>
    </lineage>
</organism>
<accession>A0A0D7KA89</accession>
<dbReference type="PATRIC" id="fig|80878.5.peg.768"/>